<name>A0A183UJR4_TOXCA</name>
<dbReference type="Proteomes" id="UP000050794">
    <property type="component" value="Unassembled WGS sequence"/>
</dbReference>
<evidence type="ECO:0000313" key="1">
    <source>
        <dbReference type="EMBL" id="VDM40055.1"/>
    </source>
</evidence>
<reference evidence="3" key="1">
    <citation type="submission" date="2016-06" db="UniProtKB">
        <authorList>
            <consortium name="WormBaseParasite"/>
        </authorList>
    </citation>
    <scope>IDENTIFICATION</scope>
</reference>
<dbReference type="EMBL" id="UYWY01019983">
    <property type="protein sequence ID" value="VDM40055.1"/>
    <property type="molecule type" value="Genomic_DNA"/>
</dbReference>
<proteinExistence type="predicted"/>
<dbReference type="PANTHER" id="PTHR38612">
    <property type="entry name" value="PROTEIN DCT-5-RELATED"/>
    <property type="match status" value="1"/>
</dbReference>
<keyword evidence="2" id="KW-1185">Reference proteome</keyword>
<accession>A0A183UJR4</accession>
<dbReference type="Pfam" id="PF17266">
    <property type="entry name" value="DUF5332"/>
    <property type="match status" value="1"/>
</dbReference>
<dbReference type="WBParaSite" id="TCNE_0000873401-mRNA-1">
    <property type="protein sequence ID" value="TCNE_0000873401-mRNA-1"/>
    <property type="gene ID" value="TCNE_0000873401"/>
</dbReference>
<evidence type="ECO:0000313" key="3">
    <source>
        <dbReference type="WBParaSite" id="TCNE_0000873401-mRNA-1"/>
    </source>
</evidence>
<protein>
    <submittedName>
        <fullName evidence="1 3">Uncharacterized protein</fullName>
    </submittedName>
</protein>
<organism evidence="2 3">
    <name type="scientific">Toxocara canis</name>
    <name type="common">Canine roundworm</name>
    <dbReference type="NCBI Taxonomy" id="6265"/>
    <lineage>
        <taxon>Eukaryota</taxon>
        <taxon>Metazoa</taxon>
        <taxon>Ecdysozoa</taxon>
        <taxon>Nematoda</taxon>
        <taxon>Chromadorea</taxon>
        <taxon>Rhabditida</taxon>
        <taxon>Spirurina</taxon>
        <taxon>Ascaridomorpha</taxon>
        <taxon>Ascaridoidea</taxon>
        <taxon>Toxocaridae</taxon>
        <taxon>Toxocara</taxon>
    </lineage>
</organism>
<dbReference type="PANTHER" id="PTHR38612:SF1">
    <property type="entry name" value="PROTEIN CBG06620"/>
    <property type="match status" value="1"/>
</dbReference>
<sequence>MFLQLEFLIEKLGGGDPITKQMYNDLDAGIDYGCIFTTGCLDECNKCPLCLTGKEQLIDVLSGNKRTVSDECPELVNCATDCVLEANANFTMINHCLRHECAFHCFDGSCPKCSAFITRIFNQICVSADLKKRFKGVNVSCVLLFNFTYRIDLKKKLMLNITQCYQIFRSIVFAKFEEQFKKAGKKPAIGVKTI</sequence>
<dbReference type="InterPro" id="IPR035161">
    <property type="entry name" value="DUF5332"/>
</dbReference>
<dbReference type="AlphaFoldDB" id="A0A183UJR4"/>
<gene>
    <name evidence="1" type="ORF">TCNE_LOCUS8734</name>
</gene>
<evidence type="ECO:0000313" key="2">
    <source>
        <dbReference type="Proteomes" id="UP000050794"/>
    </source>
</evidence>
<reference evidence="1 2" key="2">
    <citation type="submission" date="2018-11" db="EMBL/GenBank/DDBJ databases">
        <authorList>
            <consortium name="Pathogen Informatics"/>
        </authorList>
    </citation>
    <scope>NUCLEOTIDE SEQUENCE [LARGE SCALE GENOMIC DNA]</scope>
</reference>